<dbReference type="Pfam" id="PF02954">
    <property type="entry name" value="HTH_8"/>
    <property type="match status" value="1"/>
</dbReference>
<accession>A0A1W1DAC4</accession>
<sequence>MDSTNIIGKILIIDDESINSETMMDTLEDVNYQVSLAANAQEAKSMIQTQTFDLVMMDVWMPGQDGMSLLEEWIEQGFSTPIVMMSGHAEHQDVVKAIKLGAVDFLKKPLHDILPLVRKFLSHQALKTSRNSITGIDFDAPLKVARNIFEKEYFNHHLQENNHNIAAVATKAGLERTTLYRKLKDLGIDKNKA</sequence>
<dbReference type="InterPro" id="IPR050595">
    <property type="entry name" value="Bact_response_regulator"/>
</dbReference>
<dbReference type="InterPro" id="IPR011006">
    <property type="entry name" value="CheY-like_superfamily"/>
</dbReference>
<dbReference type="SMART" id="SM00448">
    <property type="entry name" value="REC"/>
    <property type="match status" value="1"/>
</dbReference>
<dbReference type="SUPFAM" id="SSF46689">
    <property type="entry name" value="Homeodomain-like"/>
    <property type="match status" value="1"/>
</dbReference>
<name>A0A1W1DAC4_9ZZZZ</name>
<dbReference type="Gene3D" id="1.10.10.60">
    <property type="entry name" value="Homeodomain-like"/>
    <property type="match status" value="1"/>
</dbReference>
<dbReference type="Pfam" id="PF00072">
    <property type="entry name" value="Response_reg"/>
    <property type="match status" value="1"/>
</dbReference>
<dbReference type="PROSITE" id="PS50110">
    <property type="entry name" value="RESPONSE_REGULATORY"/>
    <property type="match status" value="1"/>
</dbReference>
<feature type="domain" description="Response regulatory" evidence="2">
    <location>
        <begin position="9"/>
        <end position="123"/>
    </location>
</feature>
<dbReference type="PANTHER" id="PTHR44591:SF3">
    <property type="entry name" value="RESPONSE REGULATORY DOMAIN-CONTAINING PROTEIN"/>
    <property type="match status" value="1"/>
</dbReference>
<evidence type="ECO:0000313" key="3">
    <source>
        <dbReference type="EMBL" id="SFV77593.1"/>
    </source>
</evidence>
<dbReference type="InterPro" id="IPR002197">
    <property type="entry name" value="HTH_Fis"/>
</dbReference>
<gene>
    <name evidence="3" type="ORF">MNB_SUP05-4-754</name>
</gene>
<dbReference type="InterPro" id="IPR001789">
    <property type="entry name" value="Sig_transdc_resp-reg_receiver"/>
</dbReference>
<proteinExistence type="predicted"/>
<evidence type="ECO:0000256" key="1">
    <source>
        <dbReference type="ARBA" id="ARBA00022553"/>
    </source>
</evidence>
<organism evidence="3">
    <name type="scientific">hydrothermal vent metagenome</name>
    <dbReference type="NCBI Taxonomy" id="652676"/>
    <lineage>
        <taxon>unclassified sequences</taxon>
        <taxon>metagenomes</taxon>
        <taxon>ecological metagenomes</taxon>
    </lineage>
</organism>
<dbReference type="AlphaFoldDB" id="A0A1W1DAC4"/>
<dbReference type="GO" id="GO:0000160">
    <property type="term" value="P:phosphorelay signal transduction system"/>
    <property type="evidence" value="ECO:0007669"/>
    <property type="project" value="InterPro"/>
</dbReference>
<protein>
    <submittedName>
        <fullName evidence="3">Response regulator containing CheY-like receiver, AAA-type ATPase, and DNA-binding domains</fullName>
    </submittedName>
</protein>
<keyword evidence="3" id="KW-0238">DNA-binding</keyword>
<dbReference type="EMBL" id="FPHR01000029">
    <property type="protein sequence ID" value="SFV77593.1"/>
    <property type="molecule type" value="Genomic_DNA"/>
</dbReference>
<dbReference type="SUPFAM" id="SSF52172">
    <property type="entry name" value="CheY-like"/>
    <property type="match status" value="1"/>
</dbReference>
<dbReference type="InterPro" id="IPR009057">
    <property type="entry name" value="Homeodomain-like_sf"/>
</dbReference>
<dbReference type="PANTHER" id="PTHR44591">
    <property type="entry name" value="STRESS RESPONSE REGULATOR PROTEIN 1"/>
    <property type="match status" value="1"/>
</dbReference>
<evidence type="ECO:0000259" key="2">
    <source>
        <dbReference type="PROSITE" id="PS50110"/>
    </source>
</evidence>
<dbReference type="GO" id="GO:0043565">
    <property type="term" value="F:sequence-specific DNA binding"/>
    <property type="evidence" value="ECO:0007669"/>
    <property type="project" value="InterPro"/>
</dbReference>
<dbReference type="Gene3D" id="3.40.50.2300">
    <property type="match status" value="1"/>
</dbReference>
<keyword evidence="1" id="KW-0597">Phosphoprotein</keyword>
<reference evidence="3" key="1">
    <citation type="submission" date="2016-10" db="EMBL/GenBank/DDBJ databases">
        <authorList>
            <person name="de Groot N.N."/>
        </authorList>
    </citation>
    <scope>NUCLEOTIDE SEQUENCE</scope>
</reference>